<protein>
    <submittedName>
        <fullName evidence="3">Unannotated protein</fullName>
    </submittedName>
</protein>
<keyword evidence="1" id="KW-0472">Membrane</keyword>
<dbReference type="EMBL" id="CAEZUS010000005">
    <property type="protein sequence ID" value="CAB4601251.1"/>
    <property type="molecule type" value="Genomic_DNA"/>
</dbReference>
<dbReference type="SUPFAM" id="SSF52833">
    <property type="entry name" value="Thioredoxin-like"/>
    <property type="match status" value="1"/>
</dbReference>
<dbReference type="CDD" id="cd02947">
    <property type="entry name" value="TRX_family"/>
    <property type="match status" value="1"/>
</dbReference>
<feature type="domain" description="Thioredoxin" evidence="2">
    <location>
        <begin position="14"/>
        <end position="142"/>
    </location>
</feature>
<accession>A0A6J6GIW9</accession>
<organism evidence="3">
    <name type="scientific">freshwater metagenome</name>
    <dbReference type="NCBI Taxonomy" id="449393"/>
    <lineage>
        <taxon>unclassified sequences</taxon>
        <taxon>metagenomes</taxon>
        <taxon>ecological metagenomes</taxon>
    </lineage>
</organism>
<dbReference type="InterPro" id="IPR036249">
    <property type="entry name" value="Thioredoxin-like_sf"/>
</dbReference>
<keyword evidence="1" id="KW-0812">Transmembrane</keyword>
<gene>
    <name evidence="3" type="ORF">UFOPK1852_00074</name>
</gene>
<proteinExistence type="predicted"/>
<reference evidence="3" key="1">
    <citation type="submission" date="2020-05" db="EMBL/GenBank/DDBJ databases">
        <authorList>
            <person name="Chiriac C."/>
            <person name="Salcher M."/>
            <person name="Ghai R."/>
            <person name="Kavagutti S V."/>
        </authorList>
    </citation>
    <scope>NUCLEOTIDE SEQUENCE</scope>
</reference>
<sequence>MAQTTLVKSFLPILIVLAAATGYGLWYQQSRGKIRVKTLSGKGLTASVIGGELGTRATLVQFSSAFCTPCRATRTLLEHVVADIYDVRHVEIDAETNLELVRKLDIRSTPTTLILNSSGIEVGRAVGAPKRDQVLAALAAIK</sequence>
<dbReference type="Pfam" id="PF00085">
    <property type="entry name" value="Thioredoxin"/>
    <property type="match status" value="1"/>
</dbReference>
<evidence type="ECO:0000259" key="2">
    <source>
        <dbReference type="PROSITE" id="PS51352"/>
    </source>
</evidence>
<evidence type="ECO:0000256" key="1">
    <source>
        <dbReference type="SAM" id="Phobius"/>
    </source>
</evidence>
<dbReference type="AlphaFoldDB" id="A0A6J6GIW9"/>
<dbReference type="PROSITE" id="PS51352">
    <property type="entry name" value="THIOREDOXIN_2"/>
    <property type="match status" value="1"/>
</dbReference>
<dbReference type="InterPro" id="IPR013766">
    <property type="entry name" value="Thioredoxin_domain"/>
</dbReference>
<keyword evidence="1" id="KW-1133">Transmembrane helix</keyword>
<name>A0A6J6GIW9_9ZZZZ</name>
<dbReference type="Gene3D" id="3.40.30.10">
    <property type="entry name" value="Glutaredoxin"/>
    <property type="match status" value="1"/>
</dbReference>
<feature type="transmembrane region" description="Helical" evidence="1">
    <location>
        <begin position="6"/>
        <end position="27"/>
    </location>
</feature>
<evidence type="ECO:0000313" key="3">
    <source>
        <dbReference type="EMBL" id="CAB4601251.1"/>
    </source>
</evidence>